<dbReference type="Proteomes" id="UP001357485">
    <property type="component" value="Unassembled WGS sequence"/>
</dbReference>
<dbReference type="SUPFAM" id="SSF47923">
    <property type="entry name" value="Ypt/Rab-GAP domain of gyp1p"/>
    <property type="match status" value="2"/>
</dbReference>
<dbReference type="PANTHER" id="PTHR47219">
    <property type="entry name" value="RAB GTPASE-ACTIVATING PROTEIN 1-LIKE"/>
    <property type="match status" value="1"/>
</dbReference>
<dbReference type="InterPro" id="IPR000195">
    <property type="entry name" value="Rab-GAP-TBC_dom"/>
</dbReference>
<dbReference type="PROSITE" id="PS50086">
    <property type="entry name" value="TBC_RABGAP"/>
    <property type="match status" value="1"/>
</dbReference>
<accession>A0ABR0LLJ0</accession>
<dbReference type="EMBL" id="JAVRRA010017731">
    <property type="protein sequence ID" value="KAK5196763.1"/>
    <property type="molecule type" value="Genomic_DNA"/>
</dbReference>
<dbReference type="InterPro" id="IPR035969">
    <property type="entry name" value="Rab-GAP_TBC_sf"/>
</dbReference>
<dbReference type="Gene3D" id="1.10.472.80">
    <property type="entry name" value="Ypt/Rab-GAP domain of gyp1p, domain 3"/>
    <property type="match status" value="1"/>
</dbReference>
<sequence length="255" mass="28032">KAIGNELGLAESSYNLALTRAKELDRRISALGTEEQTRVKEAPWFAAIRRDSSATFPELRIFQPGGPLHDALLDVLMAYAMYRADIGYVYGTHTIAGLLLLNLSPAASFIALANVFNRPTPLAFLVHDVGAIGRTHALALNMLRHKLPALHAHLTTALKDQLSPEDWLDPLFRTLFTHRVPVDVASRVWDVFVFEGDKALVRAAVAVLGALESRLYGSRAEVLELLGWEGHVWDLREEEFMAVARGAGKADKGTA</sequence>
<keyword evidence="3" id="KW-1185">Reference proteome</keyword>
<gene>
    <name evidence="2" type="ORF">LTR16_006748</name>
</gene>
<feature type="domain" description="Rab-GAP TBC" evidence="1">
    <location>
        <begin position="1"/>
        <end position="196"/>
    </location>
</feature>
<dbReference type="SMART" id="SM00164">
    <property type="entry name" value="TBC"/>
    <property type="match status" value="1"/>
</dbReference>
<dbReference type="Pfam" id="PF00566">
    <property type="entry name" value="RabGAP-TBC"/>
    <property type="match status" value="1"/>
</dbReference>
<protein>
    <recommendedName>
        <fullName evidence="1">Rab-GAP TBC domain-containing protein</fullName>
    </recommendedName>
</protein>
<comment type="caution">
    <text evidence="2">The sequence shown here is derived from an EMBL/GenBank/DDBJ whole genome shotgun (WGS) entry which is preliminary data.</text>
</comment>
<name>A0ABR0LLJ0_9PEZI</name>
<feature type="non-terminal residue" evidence="2">
    <location>
        <position position="1"/>
    </location>
</feature>
<dbReference type="InterPro" id="IPR050302">
    <property type="entry name" value="Rab_GAP_TBC_domain"/>
</dbReference>
<dbReference type="PANTHER" id="PTHR47219:SF15">
    <property type="entry name" value="TBC1 DOMAIN FAMILY MEMBER 12 ISOFORM X1"/>
    <property type="match status" value="1"/>
</dbReference>
<organism evidence="2 3">
    <name type="scientific">Cryomyces antarcticus</name>
    <dbReference type="NCBI Taxonomy" id="329879"/>
    <lineage>
        <taxon>Eukaryota</taxon>
        <taxon>Fungi</taxon>
        <taxon>Dikarya</taxon>
        <taxon>Ascomycota</taxon>
        <taxon>Pezizomycotina</taxon>
        <taxon>Dothideomycetes</taxon>
        <taxon>Dothideomycetes incertae sedis</taxon>
        <taxon>Cryomyces</taxon>
    </lineage>
</organism>
<dbReference type="Gene3D" id="1.10.8.270">
    <property type="entry name" value="putative rabgap domain of human tbc1 domain family member 14 like domains"/>
    <property type="match status" value="1"/>
</dbReference>
<evidence type="ECO:0000313" key="2">
    <source>
        <dbReference type="EMBL" id="KAK5196763.1"/>
    </source>
</evidence>
<reference evidence="2 3" key="1">
    <citation type="submission" date="2023-08" db="EMBL/GenBank/DDBJ databases">
        <title>Black Yeasts Isolated from many extreme environments.</title>
        <authorList>
            <person name="Coleine C."/>
            <person name="Stajich J.E."/>
            <person name="Selbmann L."/>
        </authorList>
    </citation>
    <scope>NUCLEOTIDE SEQUENCE [LARGE SCALE GENOMIC DNA]</scope>
    <source>
        <strain evidence="2 3">CCFEE 536</strain>
    </source>
</reference>
<evidence type="ECO:0000259" key="1">
    <source>
        <dbReference type="PROSITE" id="PS50086"/>
    </source>
</evidence>
<evidence type="ECO:0000313" key="3">
    <source>
        <dbReference type="Proteomes" id="UP001357485"/>
    </source>
</evidence>
<proteinExistence type="predicted"/>